<evidence type="ECO:0000256" key="3">
    <source>
        <dbReference type="ARBA" id="ARBA00022676"/>
    </source>
</evidence>
<keyword evidence="5" id="KW-0812">Transmembrane</keyword>
<dbReference type="Pfam" id="PF00535">
    <property type="entry name" value="Glycos_transf_2"/>
    <property type="match status" value="1"/>
</dbReference>
<dbReference type="AlphaFoldDB" id="A0A7G9YRQ4"/>
<dbReference type="InterPro" id="IPR001173">
    <property type="entry name" value="Glyco_trans_2-like"/>
</dbReference>
<evidence type="ECO:0000256" key="1">
    <source>
        <dbReference type="ARBA" id="ARBA00004308"/>
    </source>
</evidence>
<dbReference type="CDD" id="cd04188">
    <property type="entry name" value="DPG_synthase"/>
    <property type="match status" value="1"/>
</dbReference>
<reference evidence="9" key="1">
    <citation type="submission" date="2020-06" db="EMBL/GenBank/DDBJ databases">
        <title>Unique genomic features of the anaerobic methanotrophic archaea.</title>
        <authorList>
            <person name="Chadwick G.L."/>
            <person name="Skennerton C.T."/>
            <person name="Laso-Perez R."/>
            <person name="Leu A.O."/>
            <person name="Speth D.R."/>
            <person name="Yu H."/>
            <person name="Morgan-Lang C."/>
            <person name="Hatzenpichler R."/>
            <person name="Goudeau D."/>
            <person name="Malmstrom R."/>
            <person name="Brazelton W.J."/>
            <person name="Woyke T."/>
            <person name="Hallam S.J."/>
            <person name="Tyson G.W."/>
            <person name="Wegener G."/>
            <person name="Boetius A."/>
            <person name="Orphan V."/>
        </authorList>
    </citation>
    <scope>NUCLEOTIDE SEQUENCE</scope>
</reference>
<evidence type="ECO:0000256" key="5">
    <source>
        <dbReference type="ARBA" id="ARBA00022692"/>
    </source>
</evidence>
<protein>
    <submittedName>
        <fullName evidence="9">Glycosyltransferase AglD</fullName>
        <ecNumber evidence="9">2.4.1.-</ecNumber>
    </submittedName>
</protein>
<dbReference type="InterPro" id="IPR035518">
    <property type="entry name" value="DPG_synthase"/>
</dbReference>
<gene>
    <name evidence="9" type="primary">aglD_1</name>
    <name evidence="9" type="ORF">HLBKPKBF_00006</name>
</gene>
<accession>A0A7G9YRQ4</accession>
<comment type="similarity">
    <text evidence="2">Belongs to the glycosyltransferase 2 family.</text>
</comment>
<dbReference type="GO" id="GO:0016757">
    <property type="term" value="F:glycosyltransferase activity"/>
    <property type="evidence" value="ECO:0007669"/>
    <property type="project" value="UniProtKB-KW"/>
</dbReference>
<dbReference type="SUPFAM" id="SSF53448">
    <property type="entry name" value="Nucleotide-diphospho-sugar transferases"/>
    <property type="match status" value="1"/>
</dbReference>
<proteinExistence type="inferred from homology"/>
<organism evidence="9">
    <name type="scientific">Candidatus Methanogaster sp. ANME-2c ERB4</name>
    <dbReference type="NCBI Taxonomy" id="2759911"/>
    <lineage>
        <taxon>Archaea</taxon>
        <taxon>Methanobacteriati</taxon>
        <taxon>Methanobacteriota</taxon>
        <taxon>Stenosarchaea group</taxon>
        <taxon>Methanomicrobia</taxon>
        <taxon>Methanosarcinales</taxon>
        <taxon>ANME-2 cluster</taxon>
        <taxon>Candidatus Methanogasteraceae</taxon>
        <taxon>Candidatus Methanogaster</taxon>
    </lineage>
</organism>
<dbReference type="EC" id="2.4.1.-" evidence="9"/>
<keyword evidence="7" id="KW-0472">Membrane</keyword>
<dbReference type="Gene3D" id="3.90.550.10">
    <property type="entry name" value="Spore Coat Polysaccharide Biosynthesis Protein SpsA, Chain A"/>
    <property type="match status" value="1"/>
</dbReference>
<feature type="domain" description="Glycosyltransferase 2-like" evidence="8">
    <location>
        <begin position="5"/>
        <end position="168"/>
    </location>
</feature>
<evidence type="ECO:0000256" key="4">
    <source>
        <dbReference type="ARBA" id="ARBA00022679"/>
    </source>
</evidence>
<sequence length="232" mass="26203">MTEVSLVLPAYNEAERLEEAVRQTAGTLERITQSFEIIVAEDGSTDGTDRIAEQLEARYLYVRHLHSDERQGRGKALNRAFGAAHGAILVYIDVDLATDMRHLAGLIGRIRDGYDLATGSRMLPASDAVRSAKRGFASRGFNLLVRVLLKSRLYDHQCGFKAFRREALFDLLDIVEDEHWFWDTEILVRAQRLGYSVAEFPVRWRPGSATKVDLKSDVVGMGLAILRLRREL</sequence>
<name>A0A7G9YRQ4_9EURY</name>
<dbReference type="EMBL" id="MT631448">
    <property type="protein sequence ID" value="QNO50688.1"/>
    <property type="molecule type" value="Genomic_DNA"/>
</dbReference>
<dbReference type="PANTHER" id="PTHR10859">
    <property type="entry name" value="GLYCOSYL TRANSFERASE"/>
    <property type="match status" value="1"/>
</dbReference>
<evidence type="ECO:0000256" key="2">
    <source>
        <dbReference type="ARBA" id="ARBA00006739"/>
    </source>
</evidence>
<dbReference type="PANTHER" id="PTHR10859:SF105">
    <property type="entry name" value="DOLICHYL-PHOSPHATE BETA-D-MANNOSYLTRANSFERASE"/>
    <property type="match status" value="1"/>
</dbReference>
<evidence type="ECO:0000256" key="6">
    <source>
        <dbReference type="ARBA" id="ARBA00022989"/>
    </source>
</evidence>
<keyword evidence="6" id="KW-1133">Transmembrane helix</keyword>
<dbReference type="InterPro" id="IPR029044">
    <property type="entry name" value="Nucleotide-diphossugar_trans"/>
</dbReference>
<evidence type="ECO:0000259" key="8">
    <source>
        <dbReference type="Pfam" id="PF00535"/>
    </source>
</evidence>
<comment type="subcellular location">
    <subcellularLocation>
        <location evidence="1">Endomembrane system</location>
    </subcellularLocation>
</comment>
<evidence type="ECO:0000256" key="7">
    <source>
        <dbReference type="ARBA" id="ARBA00023136"/>
    </source>
</evidence>
<dbReference type="GO" id="GO:0012505">
    <property type="term" value="C:endomembrane system"/>
    <property type="evidence" value="ECO:0007669"/>
    <property type="project" value="UniProtKB-SubCell"/>
</dbReference>
<keyword evidence="4 9" id="KW-0808">Transferase</keyword>
<keyword evidence="3 9" id="KW-0328">Glycosyltransferase</keyword>
<evidence type="ECO:0000313" key="9">
    <source>
        <dbReference type="EMBL" id="QNO50688.1"/>
    </source>
</evidence>
<dbReference type="GO" id="GO:0006487">
    <property type="term" value="P:protein N-linked glycosylation"/>
    <property type="evidence" value="ECO:0007669"/>
    <property type="project" value="TreeGrafter"/>
</dbReference>